<accession>A0A5J4URV1</accession>
<gene>
    <name evidence="1" type="ORF">EZS28_031699</name>
</gene>
<dbReference type="OrthoDB" id="8031842at2759"/>
<evidence type="ECO:0008006" key="3">
    <source>
        <dbReference type="Google" id="ProtNLM"/>
    </source>
</evidence>
<dbReference type="Proteomes" id="UP000324800">
    <property type="component" value="Unassembled WGS sequence"/>
</dbReference>
<dbReference type="EMBL" id="SNRW01013304">
    <property type="protein sequence ID" value="KAA6372772.1"/>
    <property type="molecule type" value="Genomic_DNA"/>
</dbReference>
<name>A0A5J4URV1_9EUKA</name>
<protein>
    <recommendedName>
        <fullName evidence="3">Tc1-like transposase DDE domain-containing protein</fullName>
    </recommendedName>
</protein>
<reference evidence="1 2" key="1">
    <citation type="submission" date="2019-03" db="EMBL/GenBank/DDBJ databases">
        <title>Single cell metagenomics reveals metabolic interactions within the superorganism composed of flagellate Streblomastix strix and complex community of Bacteroidetes bacteria on its surface.</title>
        <authorList>
            <person name="Treitli S.C."/>
            <person name="Kolisko M."/>
            <person name="Husnik F."/>
            <person name="Keeling P."/>
            <person name="Hampl V."/>
        </authorList>
    </citation>
    <scope>NUCLEOTIDE SEQUENCE [LARGE SCALE GENOMIC DNA]</scope>
    <source>
        <strain evidence="1">ST1C</strain>
    </source>
</reference>
<dbReference type="PANTHER" id="PTHR47326">
    <property type="entry name" value="TRANSPOSABLE ELEMENT TC3 TRANSPOSASE-LIKE PROTEIN"/>
    <property type="match status" value="1"/>
</dbReference>
<proteinExistence type="predicted"/>
<dbReference type="Gene3D" id="3.30.420.10">
    <property type="entry name" value="Ribonuclease H-like superfamily/Ribonuclease H"/>
    <property type="match status" value="1"/>
</dbReference>
<dbReference type="GO" id="GO:0003676">
    <property type="term" value="F:nucleic acid binding"/>
    <property type="evidence" value="ECO:0007669"/>
    <property type="project" value="InterPro"/>
</dbReference>
<dbReference type="PANTHER" id="PTHR47326:SF1">
    <property type="entry name" value="HTH PSQ-TYPE DOMAIN-CONTAINING PROTEIN"/>
    <property type="match status" value="1"/>
</dbReference>
<dbReference type="AlphaFoldDB" id="A0A5J4URV1"/>
<evidence type="ECO:0000313" key="2">
    <source>
        <dbReference type="Proteomes" id="UP000324800"/>
    </source>
</evidence>
<comment type="caution">
    <text evidence="1">The sequence shown here is derived from an EMBL/GenBank/DDBJ whole genome shotgun (WGS) entry which is preliminary data.</text>
</comment>
<dbReference type="InterPro" id="IPR036397">
    <property type="entry name" value="RNaseH_sf"/>
</dbReference>
<evidence type="ECO:0000313" key="1">
    <source>
        <dbReference type="EMBL" id="KAA6372772.1"/>
    </source>
</evidence>
<organism evidence="1 2">
    <name type="scientific">Streblomastix strix</name>
    <dbReference type="NCBI Taxonomy" id="222440"/>
    <lineage>
        <taxon>Eukaryota</taxon>
        <taxon>Metamonada</taxon>
        <taxon>Preaxostyla</taxon>
        <taxon>Oxymonadida</taxon>
        <taxon>Streblomastigidae</taxon>
        <taxon>Streblomastix</taxon>
    </lineage>
</organism>
<sequence>MMVWAGVSVNGIVGPHFFTQNVNAESYVNVIDEVLVPQLEQWGGVHRYYYYYDGASVHYAHITRDHLDSIFQKRWIGSGGPMNWPPRSPDLTPVDFWL</sequence>